<organism evidence="2 3">
    <name type="scientific">Rhododendron williamsianum</name>
    <dbReference type="NCBI Taxonomy" id="262921"/>
    <lineage>
        <taxon>Eukaryota</taxon>
        <taxon>Viridiplantae</taxon>
        <taxon>Streptophyta</taxon>
        <taxon>Embryophyta</taxon>
        <taxon>Tracheophyta</taxon>
        <taxon>Spermatophyta</taxon>
        <taxon>Magnoliopsida</taxon>
        <taxon>eudicotyledons</taxon>
        <taxon>Gunneridae</taxon>
        <taxon>Pentapetalae</taxon>
        <taxon>asterids</taxon>
        <taxon>Ericales</taxon>
        <taxon>Ericaceae</taxon>
        <taxon>Ericoideae</taxon>
        <taxon>Rhodoreae</taxon>
        <taxon>Rhododendron</taxon>
    </lineage>
</organism>
<feature type="region of interest" description="Disordered" evidence="1">
    <location>
        <begin position="519"/>
        <end position="541"/>
    </location>
</feature>
<evidence type="ECO:0000313" key="3">
    <source>
        <dbReference type="Proteomes" id="UP000428333"/>
    </source>
</evidence>
<comment type="caution">
    <text evidence="2">The sequence shown here is derived from an EMBL/GenBank/DDBJ whole genome shotgun (WGS) entry which is preliminary data.</text>
</comment>
<dbReference type="Proteomes" id="UP000428333">
    <property type="component" value="Linkage Group LG11"/>
</dbReference>
<feature type="compositionally biased region" description="Polar residues" evidence="1">
    <location>
        <begin position="389"/>
        <end position="419"/>
    </location>
</feature>
<feature type="compositionally biased region" description="Polar residues" evidence="1">
    <location>
        <begin position="458"/>
        <end position="479"/>
    </location>
</feature>
<dbReference type="PANTHER" id="PTHR10378">
    <property type="entry name" value="LIM DOMAIN-BINDING PROTEIN"/>
    <property type="match status" value="1"/>
</dbReference>
<evidence type="ECO:0008006" key="4">
    <source>
        <dbReference type="Google" id="ProtNLM"/>
    </source>
</evidence>
<feature type="region of interest" description="Disordered" evidence="1">
    <location>
        <begin position="389"/>
        <end position="479"/>
    </location>
</feature>
<evidence type="ECO:0000313" key="2">
    <source>
        <dbReference type="EMBL" id="KAE9449847.1"/>
    </source>
</evidence>
<dbReference type="EMBL" id="QEFC01003114">
    <property type="protein sequence ID" value="KAE9449847.1"/>
    <property type="molecule type" value="Genomic_DNA"/>
</dbReference>
<feature type="region of interest" description="Disordered" evidence="1">
    <location>
        <begin position="334"/>
        <end position="358"/>
    </location>
</feature>
<evidence type="ECO:0000256" key="1">
    <source>
        <dbReference type="SAM" id="MobiDB-lite"/>
    </source>
</evidence>
<reference evidence="2 3" key="1">
    <citation type="journal article" date="2019" name="Genome Biol. Evol.">
        <title>The Rhododendron genome and chromosomal organization provide insight into shared whole-genome duplications across the heath family (Ericaceae).</title>
        <authorList>
            <person name="Soza V.L."/>
            <person name="Lindsley D."/>
            <person name="Waalkes A."/>
            <person name="Ramage E."/>
            <person name="Patwardhan R.P."/>
            <person name="Burton J.N."/>
            <person name="Adey A."/>
            <person name="Kumar A."/>
            <person name="Qiu R."/>
            <person name="Shendure J."/>
            <person name="Hall B."/>
        </authorList>
    </citation>
    <scope>NUCLEOTIDE SEQUENCE [LARGE SCALE GENOMIC DNA]</scope>
    <source>
        <strain evidence="2">RSF 1966-606</strain>
    </source>
</reference>
<accession>A0A6A4L4B7</accession>
<feature type="compositionally biased region" description="Polar residues" evidence="1">
    <location>
        <begin position="430"/>
        <end position="446"/>
    </location>
</feature>
<dbReference type="OrthoDB" id="774557at2759"/>
<proteinExistence type="predicted"/>
<keyword evidence="3" id="KW-1185">Reference proteome</keyword>
<feature type="non-terminal residue" evidence="2">
    <location>
        <position position="1"/>
    </location>
</feature>
<dbReference type="Pfam" id="PF01803">
    <property type="entry name" value="LIM_bind"/>
    <property type="match status" value="1"/>
</dbReference>
<dbReference type="InterPro" id="IPR029005">
    <property type="entry name" value="LIM-bd/SEUSS"/>
</dbReference>
<sequence>SLNCQQQLGNQQYQLQQQMNNQNLYGRSPLRAVDPIYQPGMGARQLTWYMHQQLQRPKDNNIEFWRNFVTEFFALNAKKRWCVSLYGSSHQTSGVIPQDTWHCEICNIKPSSGFETTADLLPRLYQIKYDSGTLEELLYVDMPHEYQNPSGHIILLYAKAIQQCIFEQLHIVRDGQLRIVFTLDLKIYSWEFCARNHEERIPRRIIIPQIGQLGEAAQKYQAAAQNTTSSIPTQELQSNCNTFVTSAHQFAKALEVPLVNDLGYPKRYVRCLQISEVVNCMTDLIDYSRENGTGATESLGKFTQRTSLSSQLHVSGQQTEAWHELISGENINNDCNSVPSTSQQQLISGHNSTGNGNSIPANSVQLSTSNDVRTVYDSVGAATAIFNGLPSQNWTNSRNDNLKNYQIPSTGPSTRQPSSLLYPHARLSPPIQSSARDPPQVYQSSLPEAFPPPPPHTGENSSAHVQLQEQFSQSNEADLESMSSVEKIIQEVMALPQFGGMGSTAGVVSVQNNQQNTNRIMQLSSNSPSSGATNNNKMDRQ</sequence>
<dbReference type="AlphaFoldDB" id="A0A6A4L4B7"/>
<protein>
    <recommendedName>
        <fullName evidence="4">Transcriptional corepressor SEUSS</fullName>
    </recommendedName>
</protein>
<gene>
    <name evidence="2" type="ORF">C3L33_18260</name>
</gene>
<name>A0A6A4L4B7_9ERIC</name>